<organism evidence="3 4">
    <name type="scientific">Streptomyces lunalinharesii</name>
    <dbReference type="NCBI Taxonomy" id="333384"/>
    <lineage>
        <taxon>Bacteria</taxon>
        <taxon>Bacillati</taxon>
        <taxon>Actinomycetota</taxon>
        <taxon>Actinomycetes</taxon>
        <taxon>Kitasatosporales</taxon>
        <taxon>Streptomycetaceae</taxon>
        <taxon>Streptomyces</taxon>
    </lineage>
</organism>
<dbReference type="InterPro" id="IPR021235">
    <property type="entry name" value="DUF2637"/>
</dbReference>
<gene>
    <name evidence="3" type="ORF">GCM10009864_70670</name>
</gene>
<name>A0ABN3SWF1_9ACTN</name>
<evidence type="ECO:0000256" key="1">
    <source>
        <dbReference type="SAM" id="MobiDB-lite"/>
    </source>
</evidence>
<keyword evidence="2" id="KW-0472">Membrane</keyword>
<feature type="region of interest" description="Disordered" evidence="1">
    <location>
        <begin position="278"/>
        <end position="320"/>
    </location>
</feature>
<dbReference type="EMBL" id="BAAARK010000040">
    <property type="protein sequence ID" value="GAA2686863.1"/>
    <property type="molecule type" value="Genomic_DNA"/>
</dbReference>
<keyword evidence="2" id="KW-0812">Transmembrane</keyword>
<feature type="transmembrane region" description="Helical" evidence="2">
    <location>
        <begin position="116"/>
        <end position="134"/>
    </location>
</feature>
<feature type="region of interest" description="Disordered" evidence="1">
    <location>
        <begin position="1"/>
        <end position="22"/>
    </location>
</feature>
<keyword evidence="4" id="KW-1185">Reference proteome</keyword>
<feature type="compositionally biased region" description="Basic and acidic residues" evidence="1">
    <location>
        <begin position="284"/>
        <end position="295"/>
    </location>
</feature>
<protein>
    <recommendedName>
        <fullName evidence="5">DUF2637 domain-containing protein</fullName>
    </recommendedName>
</protein>
<reference evidence="3 4" key="1">
    <citation type="journal article" date="2019" name="Int. J. Syst. Evol. Microbiol.">
        <title>The Global Catalogue of Microorganisms (GCM) 10K type strain sequencing project: providing services to taxonomists for standard genome sequencing and annotation.</title>
        <authorList>
            <consortium name="The Broad Institute Genomics Platform"/>
            <consortium name="The Broad Institute Genome Sequencing Center for Infectious Disease"/>
            <person name="Wu L."/>
            <person name="Ma J."/>
        </authorList>
    </citation>
    <scope>NUCLEOTIDE SEQUENCE [LARGE SCALE GENOMIC DNA]</scope>
    <source>
        <strain evidence="3 4">JCM 16374</strain>
    </source>
</reference>
<feature type="region of interest" description="Disordered" evidence="1">
    <location>
        <begin position="337"/>
        <end position="369"/>
    </location>
</feature>
<evidence type="ECO:0000313" key="4">
    <source>
        <dbReference type="Proteomes" id="UP001500994"/>
    </source>
</evidence>
<comment type="caution">
    <text evidence="3">The sequence shown here is derived from an EMBL/GenBank/DDBJ whole genome shotgun (WGS) entry which is preliminary data.</text>
</comment>
<dbReference type="RefSeq" id="WP_344583472.1">
    <property type="nucleotide sequence ID" value="NZ_BAAARK010000040.1"/>
</dbReference>
<dbReference type="Pfam" id="PF10935">
    <property type="entry name" value="DUF2637"/>
    <property type="match status" value="1"/>
</dbReference>
<evidence type="ECO:0000256" key="2">
    <source>
        <dbReference type="SAM" id="Phobius"/>
    </source>
</evidence>
<proteinExistence type="predicted"/>
<evidence type="ECO:0008006" key="5">
    <source>
        <dbReference type="Google" id="ProtNLM"/>
    </source>
</evidence>
<keyword evidence="2" id="KW-1133">Transmembrane helix</keyword>
<sequence length="425" mass="47456">MDDEVTTPTAQETPAADQRGNRWQVLRERRKEANENRTAGEWLDWATSTATTAGTYALIGMGFTASYDTIRGIARKRGHFGDTMSNIVPLSFEGGIIILSLHVIREARKGRRAPILRTLVALGALATLITNFSANSTDLAGQLTHVVPVAMFIVCFEYLVHSVRRKALEDMGLVPPPMPSLRTVEWLLNFGDTFSRWRLMALHNIDSPDQAMWAHEQFLVKKAELTADKKWSQVPKHIRLRTRTEILAEAEARFQGKGQGGGEEPGRYTVLMQQMSKPVLPPTRQDDRPAPRKELQNPGEHTALPVGKNTVPEPAGDEPYAMTTDVLSTVDQAVAAPTVPAQQHTEPTSAVETRREREEREDREEEERDATYRRTVELVFSALAAGEPITGPDLAKHHTVGVRTVQRHLNRMDDEGLLPKETLSR</sequence>
<dbReference type="Proteomes" id="UP001500994">
    <property type="component" value="Unassembled WGS sequence"/>
</dbReference>
<accession>A0ABN3SWF1</accession>
<feature type="compositionally biased region" description="Polar residues" evidence="1">
    <location>
        <begin position="1"/>
        <end position="12"/>
    </location>
</feature>
<evidence type="ECO:0000313" key="3">
    <source>
        <dbReference type="EMBL" id="GAA2686863.1"/>
    </source>
</evidence>
<feature type="transmembrane region" description="Helical" evidence="2">
    <location>
        <begin position="140"/>
        <end position="160"/>
    </location>
</feature>